<evidence type="ECO:0000256" key="2">
    <source>
        <dbReference type="ARBA" id="ARBA00022771"/>
    </source>
</evidence>
<name>A0ABQ9GJN9_9NEOP</name>
<dbReference type="Proteomes" id="UP001159363">
    <property type="component" value="Chromosome 10"/>
</dbReference>
<evidence type="ECO:0000256" key="1">
    <source>
        <dbReference type="ARBA" id="ARBA00022723"/>
    </source>
</evidence>
<proteinExistence type="predicted"/>
<sequence>MPGCVMQNCKNYNEKTGGSISKKNKDLMKKWIFLCARNDKFNHKTMSICSEHFTDDDYQRDLHAELMGEERRKLLKLEAFPNKNLPDRKETVDCARSERLQCRSIKRKLVDEFTTKPKQL</sequence>
<evidence type="ECO:0000313" key="8">
    <source>
        <dbReference type="Proteomes" id="UP001159363"/>
    </source>
</evidence>
<keyword evidence="8" id="KW-1185">Reference proteome</keyword>
<organism evidence="7 8">
    <name type="scientific">Dryococelus australis</name>
    <dbReference type="NCBI Taxonomy" id="614101"/>
    <lineage>
        <taxon>Eukaryota</taxon>
        <taxon>Metazoa</taxon>
        <taxon>Ecdysozoa</taxon>
        <taxon>Arthropoda</taxon>
        <taxon>Hexapoda</taxon>
        <taxon>Insecta</taxon>
        <taxon>Pterygota</taxon>
        <taxon>Neoptera</taxon>
        <taxon>Polyneoptera</taxon>
        <taxon>Phasmatodea</taxon>
        <taxon>Verophasmatodea</taxon>
        <taxon>Anareolatae</taxon>
        <taxon>Phasmatidae</taxon>
        <taxon>Eurycanthinae</taxon>
        <taxon>Dryococelus</taxon>
    </lineage>
</organism>
<gene>
    <name evidence="7" type="ORF">PR048_025850</name>
</gene>
<keyword evidence="4 5" id="KW-0238">DNA-binding</keyword>
<evidence type="ECO:0000256" key="5">
    <source>
        <dbReference type="PROSITE-ProRule" id="PRU00309"/>
    </source>
</evidence>
<dbReference type="SUPFAM" id="SSF57716">
    <property type="entry name" value="Glucocorticoid receptor-like (DNA-binding domain)"/>
    <property type="match status" value="1"/>
</dbReference>
<dbReference type="PROSITE" id="PS50950">
    <property type="entry name" value="ZF_THAP"/>
    <property type="match status" value="1"/>
</dbReference>
<protein>
    <recommendedName>
        <fullName evidence="6">THAP-type domain-containing protein</fullName>
    </recommendedName>
</protein>
<dbReference type="Pfam" id="PF05485">
    <property type="entry name" value="THAP"/>
    <property type="match status" value="1"/>
</dbReference>
<feature type="domain" description="THAP-type" evidence="6">
    <location>
        <begin position="1"/>
        <end position="84"/>
    </location>
</feature>
<keyword evidence="3" id="KW-0862">Zinc</keyword>
<evidence type="ECO:0000313" key="7">
    <source>
        <dbReference type="EMBL" id="KAJ8872248.1"/>
    </source>
</evidence>
<dbReference type="InterPro" id="IPR006612">
    <property type="entry name" value="THAP_Znf"/>
</dbReference>
<evidence type="ECO:0000256" key="4">
    <source>
        <dbReference type="ARBA" id="ARBA00023125"/>
    </source>
</evidence>
<evidence type="ECO:0000259" key="6">
    <source>
        <dbReference type="PROSITE" id="PS50950"/>
    </source>
</evidence>
<keyword evidence="2 5" id="KW-0863">Zinc-finger</keyword>
<keyword evidence="1" id="KW-0479">Metal-binding</keyword>
<accession>A0ABQ9GJN9</accession>
<comment type="caution">
    <text evidence="7">The sequence shown here is derived from an EMBL/GenBank/DDBJ whole genome shotgun (WGS) entry which is preliminary data.</text>
</comment>
<dbReference type="EMBL" id="JARBHB010000011">
    <property type="protein sequence ID" value="KAJ8872248.1"/>
    <property type="molecule type" value="Genomic_DNA"/>
</dbReference>
<reference evidence="7 8" key="1">
    <citation type="submission" date="2023-02" db="EMBL/GenBank/DDBJ databases">
        <title>LHISI_Scaffold_Assembly.</title>
        <authorList>
            <person name="Stuart O.P."/>
            <person name="Cleave R."/>
            <person name="Magrath M.J.L."/>
            <person name="Mikheyev A.S."/>
        </authorList>
    </citation>
    <scope>NUCLEOTIDE SEQUENCE [LARGE SCALE GENOMIC DNA]</scope>
    <source>
        <strain evidence="7">Daus_M_001</strain>
        <tissue evidence="7">Leg muscle</tissue>
    </source>
</reference>
<evidence type="ECO:0000256" key="3">
    <source>
        <dbReference type="ARBA" id="ARBA00022833"/>
    </source>
</evidence>